<protein>
    <submittedName>
        <fullName evidence="1">Uncharacterized protein</fullName>
    </submittedName>
</protein>
<dbReference type="AlphaFoldDB" id="A0AAV7GYR9"/>
<evidence type="ECO:0000313" key="2">
    <source>
        <dbReference type="Proteomes" id="UP000775213"/>
    </source>
</evidence>
<proteinExistence type="predicted"/>
<name>A0AAV7GYR9_DENCH</name>
<keyword evidence="2" id="KW-1185">Reference proteome</keyword>
<comment type="caution">
    <text evidence="1">The sequence shown here is derived from an EMBL/GenBank/DDBJ whole genome shotgun (WGS) entry which is preliminary data.</text>
</comment>
<dbReference type="Proteomes" id="UP000775213">
    <property type="component" value="Unassembled WGS sequence"/>
</dbReference>
<reference evidence="1 2" key="1">
    <citation type="journal article" date="2021" name="Hortic Res">
        <title>Chromosome-scale assembly of the Dendrobium chrysotoxum genome enhances the understanding of orchid evolution.</title>
        <authorList>
            <person name="Zhang Y."/>
            <person name="Zhang G.Q."/>
            <person name="Zhang D."/>
            <person name="Liu X.D."/>
            <person name="Xu X.Y."/>
            <person name="Sun W.H."/>
            <person name="Yu X."/>
            <person name="Zhu X."/>
            <person name="Wang Z.W."/>
            <person name="Zhao X."/>
            <person name="Zhong W.Y."/>
            <person name="Chen H."/>
            <person name="Yin W.L."/>
            <person name="Huang T."/>
            <person name="Niu S.C."/>
            <person name="Liu Z.J."/>
        </authorList>
    </citation>
    <scope>NUCLEOTIDE SEQUENCE [LARGE SCALE GENOMIC DNA]</scope>
    <source>
        <strain evidence="1">Lindl</strain>
    </source>
</reference>
<gene>
    <name evidence="1" type="ORF">IEQ34_008742</name>
</gene>
<accession>A0AAV7GYR9</accession>
<dbReference type="EMBL" id="JAGFBR010000009">
    <property type="protein sequence ID" value="KAH0461167.1"/>
    <property type="molecule type" value="Genomic_DNA"/>
</dbReference>
<organism evidence="1 2">
    <name type="scientific">Dendrobium chrysotoxum</name>
    <name type="common">Orchid</name>
    <dbReference type="NCBI Taxonomy" id="161865"/>
    <lineage>
        <taxon>Eukaryota</taxon>
        <taxon>Viridiplantae</taxon>
        <taxon>Streptophyta</taxon>
        <taxon>Embryophyta</taxon>
        <taxon>Tracheophyta</taxon>
        <taxon>Spermatophyta</taxon>
        <taxon>Magnoliopsida</taxon>
        <taxon>Liliopsida</taxon>
        <taxon>Asparagales</taxon>
        <taxon>Orchidaceae</taxon>
        <taxon>Epidendroideae</taxon>
        <taxon>Malaxideae</taxon>
        <taxon>Dendrobiinae</taxon>
        <taxon>Dendrobium</taxon>
    </lineage>
</organism>
<sequence length="201" mass="23474">MLVTMGLIALFRDREATLTPEHLSRMGRFTSDTHGHVTFRSKWLDLRTRDPLKNWANAFFFVKKDWGMLEKWGKMKDLTAPLHVGEEDIMRIFQVPDIEHFLFEVRHMTRYIEEEFLFKEARDHIYDIEVEALEQQCIEDGFIRGFLKGVRLMQRQTGVQVEGVTPSQASDNFSSGSNGDEIESELQKAFDLDVDEIVDIE</sequence>
<evidence type="ECO:0000313" key="1">
    <source>
        <dbReference type="EMBL" id="KAH0461167.1"/>
    </source>
</evidence>